<dbReference type="Pfam" id="PF06737">
    <property type="entry name" value="Transglycosylas"/>
    <property type="match status" value="1"/>
</dbReference>
<feature type="domain" description="G5" evidence="6">
    <location>
        <begin position="266"/>
        <end position="347"/>
    </location>
</feature>
<keyword evidence="5" id="KW-0472">Membrane</keyword>
<dbReference type="Proteomes" id="UP000662818">
    <property type="component" value="Chromosome"/>
</dbReference>
<dbReference type="InterPro" id="IPR010618">
    <property type="entry name" value="RPF"/>
</dbReference>
<comment type="similarity">
    <text evidence="1">Belongs to the transglycosylase family. Rpf subfamily.</text>
</comment>
<dbReference type="Pfam" id="PF07501">
    <property type="entry name" value="G5"/>
    <property type="match status" value="1"/>
</dbReference>
<keyword evidence="3" id="KW-0378">Hydrolase</keyword>
<feature type="transmembrane region" description="Helical" evidence="5">
    <location>
        <begin position="73"/>
        <end position="93"/>
    </location>
</feature>
<evidence type="ECO:0000256" key="4">
    <source>
        <dbReference type="SAM" id="MobiDB-lite"/>
    </source>
</evidence>
<dbReference type="PROSITE" id="PS51109">
    <property type="entry name" value="G5"/>
    <property type="match status" value="1"/>
</dbReference>
<accession>A0ABX7PHC2</accession>
<keyword evidence="5" id="KW-0812">Transmembrane</keyword>
<name>A0ABX7PHC2_9ACTN</name>
<dbReference type="InterPro" id="IPR007137">
    <property type="entry name" value="DUF348"/>
</dbReference>
<keyword evidence="2" id="KW-0732">Signal</keyword>
<evidence type="ECO:0000313" key="7">
    <source>
        <dbReference type="EMBL" id="QSR25075.1"/>
    </source>
</evidence>
<dbReference type="InterPro" id="IPR011098">
    <property type="entry name" value="G5_dom"/>
</dbReference>
<gene>
    <name evidence="7" type="ORF">CFH99_05510</name>
</gene>
<dbReference type="EMBL" id="CP022295">
    <property type="protein sequence ID" value="QSR25075.1"/>
    <property type="molecule type" value="Genomic_DNA"/>
</dbReference>
<sequence>MRRPGSDSSIPTSFSRVLGGRSRAGTLSGGTGRPRPGEYEHRRIVRVARPHLAQSLKPASIKAGVHKLTESRVALVATVVGVLLAVSTVTYGYTSLSTEVTLAVDGKERTVSTFGDTVQDVLDAEGIELASRDVVQPSVDEEIESGDRISVRYSRPIELTVDGTTSTHWVTATDVEGALAQIGVVYADSRLSTSRGADIDRGGAEIEVITPKKLVLELAGKKAVTRTVPALTVEDALAEVGVELDEFDKVRPARTAKVEDGDRIVFTDIAQRKRRVEDEVVPAPVKEVEDDSMYEGERKVVTEGVDGVRDVTYRVIVRNGDVVKRIVLTQDVTRAPRAEVVHVGTKSVAANFAGGNTVWDRLAQCESGGNWAINTGNGYYGGLQFNVGTWRAYGGTGYPHQASRETQIAIATKVRDASGGYGAWPGCAASLGLPR</sequence>
<dbReference type="Pfam" id="PF03990">
    <property type="entry name" value="DUF348"/>
    <property type="match status" value="3"/>
</dbReference>
<dbReference type="Gene3D" id="1.10.530.10">
    <property type="match status" value="1"/>
</dbReference>
<dbReference type="SUPFAM" id="SSF53955">
    <property type="entry name" value="Lysozyme-like"/>
    <property type="match status" value="1"/>
</dbReference>
<organism evidence="7 8">
    <name type="scientific">Nocardioides aromaticivorans</name>
    <dbReference type="NCBI Taxonomy" id="200618"/>
    <lineage>
        <taxon>Bacteria</taxon>
        <taxon>Bacillati</taxon>
        <taxon>Actinomycetota</taxon>
        <taxon>Actinomycetes</taxon>
        <taxon>Propionibacteriales</taxon>
        <taxon>Nocardioidaceae</taxon>
        <taxon>Nocardioides</taxon>
    </lineage>
</organism>
<dbReference type="InterPro" id="IPR023346">
    <property type="entry name" value="Lysozyme-like_dom_sf"/>
</dbReference>
<dbReference type="Gene3D" id="2.20.230.10">
    <property type="entry name" value="Resuscitation-promoting factor rpfb"/>
    <property type="match status" value="1"/>
</dbReference>
<reference evidence="7 8" key="1">
    <citation type="submission" date="2017-06" db="EMBL/GenBank/DDBJ databases">
        <title>Complete Genome Sequence of the Soil Carbazole-Degrading Bacterium Nocardioides aromaticivorans IC177.</title>
        <authorList>
            <person name="Vejarano F."/>
            <person name="Suzuki-Minakuchi C."/>
            <person name="Ohtsubo Y."/>
            <person name="Tsuda M."/>
            <person name="Okada K."/>
            <person name="Nojiri H."/>
        </authorList>
    </citation>
    <scope>NUCLEOTIDE SEQUENCE [LARGE SCALE GENOMIC DNA]</scope>
    <source>
        <strain evidence="7 8">IC177</strain>
    </source>
</reference>
<feature type="region of interest" description="Disordered" evidence="4">
    <location>
        <begin position="1"/>
        <end position="39"/>
    </location>
</feature>
<evidence type="ECO:0000256" key="2">
    <source>
        <dbReference type="ARBA" id="ARBA00022729"/>
    </source>
</evidence>
<proteinExistence type="inferred from homology"/>
<dbReference type="CDD" id="cd13925">
    <property type="entry name" value="RPF"/>
    <property type="match status" value="1"/>
</dbReference>
<feature type="compositionally biased region" description="Polar residues" evidence="4">
    <location>
        <begin position="1"/>
        <end position="15"/>
    </location>
</feature>
<evidence type="ECO:0000256" key="1">
    <source>
        <dbReference type="ARBA" id="ARBA00010830"/>
    </source>
</evidence>
<evidence type="ECO:0000256" key="3">
    <source>
        <dbReference type="ARBA" id="ARBA00022801"/>
    </source>
</evidence>
<evidence type="ECO:0000313" key="8">
    <source>
        <dbReference type="Proteomes" id="UP000662818"/>
    </source>
</evidence>
<dbReference type="SMART" id="SM01208">
    <property type="entry name" value="G5"/>
    <property type="match status" value="1"/>
</dbReference>
<protein>
    <submittedName>
        <fullName evidence="7">Resuscitation-promoting factor</fullName>
    </submittedName>
</protein>
<keyword evidence="5" id="KW-1133">Transmembrane helix</keyword>
<evidence type="ECO:0000256" key="5">
    <source>
        <dbReference type="SAM" id="Phobius"/>
    </source>
</evidence>
<keyword evidence="8" id="KW-1185">Reference proteome</keyword>
<evidence type="ECO:0000259" key="6">
    <source>
        <dbReference type="PROSITE" id="PS51109"/>
    </source>
</evidence>